<evidence type="ECO:0000313" key="4">
    <source>
        <dbReference type="Proteomes" id="UP000805841"/>
    </source>
</evidence>
<dbReference type="RefSeq" id="WP_190426863.1">
    <property type="nucleotide sequence ID" value="NZ_JAAOCA010000057.1"/>
</dbReference>
<evidence type="ECO:0000256" key="1">
    <source>
        <dbReference type="SAM" id="SignalP"/>
    </source>
</evidence>
<sequence length="312" mass="34365">MIQKFAFAALMTLGTASAQADEHIKLLLDWFVNPNHASIFAAEYSGAFKRAGLDVEIIPPADPSVPPRLLAAGQADLALSYQPQLYMLVDKGLPVERVGTIINTPLNTIAAIEGGPVKTMKDFKGHKIGYSVGGLEDVTIRTMLKFNGVDPKDVNLVAVNFQVIPALLTHQVDGAIAVFRNFETTELKAKGANPIVFKPEENGVPMYDELIVLANKAHARDAKIQKFMVALAEGTSYLKAHPEETWTAFAKAYPDLNNDLNKTAWKDTLPLIANNPMTFDKPRYQAFAEYMKKNELIESVKSLDDYGYEPKP</sequence>
<dbReference type="InterPro" id="IPR015168">
    <property type="entry name" value="SsuA/THI5"/>
</dbReference>
<dbReference type="Proteomes" id="UP000805841">
    <property type="component" value="Unassembled WGS sequence"/>
</dbReference>
<evidence type="ECO:0000259" key="2">
    <source>
        <dbReference type="Pfam" id="PF09084"/>
    </source>
</evidence>
<organism evidence="3 4">
    <name type="scientific">Pseudomonas typographi</name>
    <dbReference type="NCBI Taxonomy" id="2715964"/>
    <lineage>
        <taxon>Bacteria</taxon>
        <taxon>Pseudomonadati</taxon>
        <taxon>Pseudomonadota</taxon>
        <taxon>Gammaproteobacteria</taxon>
        <taxon>Pseudomonadales</taxon>
        <taxon>Pseudomonadaceae</taxon>
        <taxon>Pseudomonas</taxon>
    </lineage>
</organism>
<feature type="chain" id="PRO_5045479354" evidence="1">
    <location>
        <begin position="21"/>
        <end position="312"/>
    </location>
</feature>
<dbReference type="SUPFAM" id="SSF53850">
    <property type="entry name" value="Periplasmic binding protein-like II"/>
    <property type="match status" value="1"/>
</dbReference>
<dbReference type="PANTHER" id="PTHR31528:SF3">
    <property type="entry name" value="THIAMINE BIOSYNTHESIS PROTEIN HI_0357-RELATED"/>
    <property type="match status" value="1"/>
</dbReference>
<dbReference type="EMBL" id="JAAOCA010000057">
    <property type="protein sequence ID" value="MBD1602209.1"/>
    <property type="molecule type" value="Genomic_DNA"/>
</dbReference>
<accession>A0ABR7Z9H7</accession>
<comment type="caution">
    <text evidence="3">The sequence shown here is derived from an EMBL/GenBank/DDBJ whole genome shotgun (WGS) entry which is preliminary data.</text>
</comment>
<protein>
    <submittedName>
        <fullName evidence="3">ABC transporter substrate-binding protein</fullName>
    </submittedName>
</protein>
<feature type="signal peptide" evidence="1">
    <location>
        <begin position="1"/>
        <end position="20"/>
    </location>
</feature>
<name>A0ABR7Z9H7_9PSED</name>
<gene>
    <name evidence="3" type="ORF">HAQ05_26370</name>
</gene>
<keyword evidence="1" id="KW-0732">Signal</keyword>
<feature type="domain" description="SsuA/THI5-like" evidence="2">
    <location>
        <begin position="33"/>
        <end position="244"/>
    </location>
</feature>
<dbReference type="Gene3D" id="3.40.190.10">
    <property type="entry name" value="Periplasmic binding protein-like II"/>
    <property type="match status" value="2"/>
</dbReference>
<dbReference type="InterPro" id="IPR027939">
    <property type="entry name" value="NMT1/THI5"/>
</dbReference>
<dbReference type="Pfam" id="PF09084">
    <property type="entry name" value="NMT1"/>
    <property type="match status" value="1"/>
</dbReference>
<dbReference type="PANTHER" id="PTHR31528">
    <property type="entry name" value="4-AMINO-5-HYDROXYMETHYL-2-METHYLPYRIMIDINE PHOSPHATE SYNTHASE THI11-RELATED"/>
    <property type="match status" value="1"/>
</dbReference>
<keyword evidence="4" id="KW-1185">Reference proteome</keyword>
<reference evidence="3 4" key="1">
    <citation type="journal article" date="2020" name="Insects">
        <title>Bacteria Belonging to Pseudomonas typographi sp. nov. from the Bark Beetle Ips typographus Have Genomic Potential to Aid in the Host Ecology.</title>
        <authorList>
            <person name="Peral-Aranega E."/>
            <person name="Saati-Santamaria Z."/>
            <person name="Kolarik M."/>
            <person name="Rivas R."/>
            <person name="Garcia-Fraile P."/>
        </authorList>
    </citation>
    <scope>NUCLEOTIDE SEQUENCE [LARGE SCALE GENOMIC DNA]</scope>
    <source>
        <strain evidence="3 4">CA3A</strain>
    </source>
</reference>
<evidence type="ECO:0000313" key="3">
    <source>
        <dbReference type="EMBL" id="MBD1602209.1"/>
    </source>
</evidence>
<proteinExistence type="predicted"/>